<accession>A0A1I7TAL4</accession>
<evidence type="ECO:0000313" key="1">
    <source>
        <dbReference type="Proteomes" id="UP000095282"/>
    </source>
</evidence>
<proteinExistence type="predicted"/>
<organism evidence="1 2">
    <name type="scientific">Caenorhabditis tropicalis</name>
    <dbReference type="NCBI Taxonomy" id="1561998"/>
    <lineage>
        <taxon>Eukaryota</taxon>
        <taxon>Metazoa</taxon>
        <taxon>Ecdysozoa</taxon>
        <taxon>Nematoda</taxon>
        <taxon>Chromadorea</taxon>
        <taxon>Rhabditida</taxon>
        <taxon>Rhabditina</taxon>
        <taxon>Rhabditomorpha</taxon>
        <taxon>Rhabditoidea</taxon>
        <taxon>Rhabditidae</taxon>
        <taxon>Peloderinae</taxon>
        <taxon>Caenorhabditis</taxon>
    </lineage>
</organism>
<dbReference type="WBParaSite" id="Csp11.Scaffold564.g4058.t1">
    <property type="protein sequence ID" value="Csp11.Scaffold564.g4058.t1"/>
    <property type="gene ID" value="Csp11.Scaffold564.g4058"/>
</dbReference>
<name>A0A1I7TAL4_9PELO</name>
<evidence type="ECO:0000313" key="2">
    <source>
        <dbReference type="WBParaSite" id="Csp11.Scaffold564.g4058.t1"/>
    </source>
</evidence>
<dbReference type="AlphaFoldDB" id="A0A1I7TAL4"/>
<reference evidence="2" key="1">
    <citation type="submission" date="2016-11" db="UniProtKB">
        <authorList>
            <consortium name="WormBaseParasite"/>
        </authorList>
    </citation>
    <scope>IDENTIFICATION</scope>
</reference>
<protein>
    <submittedName>
        <fullName evidence="2">PPP1R35_C domain-containing protein</fullName>
    </submittedName>
</protein>
<sequence length="173" mass="20684">MLPGNNGLYETNLFGEYDLQIIPTNEGRLKKLKKRLQVEKERYTQLLNYRPEGENEVESTDIGEFEFACFQQTVPRTFNKQELKLLKNEEMVKEVFESTYEKIKDMENELLPFDNKRRNIRPKFEIHLTKKQEKSEPCVIERINYTGDLHKAEESLREFMFAKRQHVVMAPFT</sequence>
<dbReference type="Proteomes" id="UP000095282">
    <property type="component" value="Unplaced"/>
</dbReference>
<keyword evidence="1" id="KW-1185">Reference proteome</keyword>